<organism evidence="2 3">
    <name type="scientific">Extremus antarcticus</name>
    <dbReference type="NCBI Taxonomy" id="702011"/>
    <lineage>
        <taxon>Eukaryota</taxon>
        <taxon>Fungi</taxon>
        <taxon>Dikarya</taxon>
        <taxon>Ascomycota</taxon>
        <taxon>Pezizomycotina</taxon>
        <taxon>Dothideomycetes</taxon>
        <taxon>Dothideomycetidae</taxon>
        <taxon>Mycosphaerellales</taxon>
        <taxon>Extremaceae</taxon>
        <taxon>Extremus</taxon>
    </lineage>
</organism>
<dbReference type="SUPFAM" id="SSF51735">
    <property type="entry name" value="NAD(P)-binding Rossmann-fold domains"/>
    <property type="match status" value="1"/>
</dbReference>
<dbReference type="InterPro" id="IPR055222">
    <property type="entry name" value="PRISE-like_Rossmann-fold"/>
</dbReference>
<evidence type="ECO:0000313" key="3">
    <source>
        <dbReference type="Proteomes" id="UP001271007"/>
    </source>
</evidence>
<gene>
    <name evidence="2" type="ORF">LTR09_003084</name>
</gene>
<keyword evidence="3" id="KW-1185">Reference proteome</keyword>
<dbReference type="InterPro" id="IPR036291">
    <property type="entry name" value="NAD(P)-bd_dom_sf"/>
</dbReference>
<sequence length="410" mass="46039">MPSALVTGATGILGREIVAALGQDKQTWPTVYALSRSQKLEWPENVKQQQLDLTASAQEMAKELGNVQPEYIFFAAYLAEDSEEEATKVNGAMLENFLEALKITGASKHVKRVILTTGAKQYGVHLGVPKMPMEESDRWLTDSDRPPNFYYKQQHILAEQGRQQGWDWVVTYPNDVIGVAKGNFMNLATSLGIYCAITKELGQELMWPGSPAFYTKFDCFTYSRLHAKFNLWAALEQSPRVSNQAFNVVNGDVESWQNMWPKTAAKFGLKIPERMFTPDEESGTMSDAGSVTKLMAHPPLTEFAAERGLKDTKYTAQSRVEQKIDLVKWSQRSDVKAAWHRLAKREGLEQDAFEKATWGFLGFVFGRAYDIVISMNKARKAGWTGHQDTWESLSEAFDELVGEGVLPAFP</sequence>
<comment type="caution">
    <text evidence="2">The sequence shown here is derived from an EMBL/GenBank/DDBJ whole genome shotgun (WGS) entry which is preliminary data.</text>
</comment>
<dbReference type="CDD" id="cd08948">
    <property type="entry name" value="5beta-POR_like_SDR_a"/>
    <property type="match status" value="1"/>
</dbReference>
<dbReference type="AlphaFoldDB" id="A0AAJ0GE94"/>
<dbReference type="Proteomes" id="UP001271007">
    <property type="component" value="Unassembled WGS sequence"/>
</dbReference>
<dbReference type="Gene3D" id="3.40.50.720">
    <property type="entry name" value="NAD(P)-binding Rossmann-like Domain"/>
    <property type="match status" value="1"/>
</dbReference>
<proteinExistence type="predicted"/>
<protein>
    <recommendedName>
        <fullName evidence="1">PRISE-like Rossmann-fold domain-containing protein</fullName>
    </recommendedName>
</protein>
<dbReference type="EMBL" id="JAWDJX010000007">
    <property type="protein sequence ID" value="KAK3055850.1"/>
    <property type="molecule type" value="Genomic_DNA"/>
</dbReference>
<dbReference type="Pfam" id="PF22917">
    <property type="entry name" value="PRISE"/>
    <property type="match status" value="1"/>
</dbReference>
<accession>A0AAJ0GE94</accession>
<name>A0AAJ0GE94_9PEZI</name>
<dbReference type="PANTHER" id="PTHR32487:SF0">
    <property type="entry name" value="3-OXO-DELTA(4,5)-STEROID 5-BETA-REDUCTASE"/>
    <property type="match status" value="1"/>
</dbReference>
<evidence type="ECO:0000313" key="2">
    <source>
        <dbReference type="EMBL" id="KAK3055850.1"/>
    </source>
</evidence>
<feature type="domain" description="PRISE-like Rossmann-fold" evidence="1">
    <location>
        <begin position="47"/>
        <end position="270"/>
    </location>
</feature>
<evidence type="ECO:0000259" key="1">
    <source>
        <dbReference type="Pfam" id="PF22917"/>
    </source>
</evidence>
<reference evidence="2" key="1">
    <citation type="submission" date="2023-04" db="EMBL/GenBank/DDBJ databases">
        <title>Black Yeasts Isolated from many extreme environments.</title>
        <authorList>
            <person name="Coleine C."/>
            <person name="Stajich J.E."/>
            <person name="Selbmann L."/>
        </authorList>
    </citation>
    <scope>NUCLEOTIDE SEQUENCE</scope>
    <source>
        <strain evidence="2">CCFEE 5312</strain>
    </source>
</reference>
<dbReference type="PANTHER" id="PTHR32487">
    <property type="entry name" value="3-OXO-DELTA(4,5)-STEROID 5-BETA-REDUCTASE"/>
    <property type="match status" value="1"/>
</dbReference>